<protein>
    <recommendedName>
        <fullName evidence="3">Dynamin family protein</fullName>
    </recommendedName>
</protein>
<dbReference type="RefSeq" id="WP_124245507.1">
    <property type="nucleotide sequence ID" value="NZ_CP027806.1"/>
</dbReference>
<evidence type="ECO:0008006" key="3">
    <source>
        <dbReference type="Google" id="ProtNLM"/>
    </source>
</evidence>
<name>A0A345UHQ4_9BACT</name>
<evidence type="ECO:0000313" key="1">
    <source>
        <dbReference type="EMBL" id="AXJ00006.1"/>
    </source>
</evidence>
<dbReference type="KEGG" id="cprv:CYPRO_0722"/>
<dbReference type="AlphaFoldDB" id="A0A345UHQ4"/>
<gene>
    <name evidence="1" type="ORF">CYPRO_0722</name>
</gene>
<reference evidence="1 2" key="1">
    <citation type="submission" date="2018-03" db="EMBL/GenBank/DDBJ databases">
        <title>Phenotypic and genomic properties of Cyclonatronum proteinivorum gen. nov., sp. nov., a haloalkaliphilic bacteroidete from soda lakes possessing Na+-translocating rhodopsin.</title>
        <authorList>
            <person name="Toshchakov S.V."/>
            <person name="Korzhenkov A."/>
            <person name="Samarov N.I."/>
            <person name="Kublanov I.V."/>
            <person name="Muntyan M.S."/>
            <person name="Sorokin D.Y."/>
        </authorList>
    </citation>
    <scope>NUCLEOTIDE SEQUENCE [LARGE SCALE GENOMIC DNA]</scope>
    <source>
        <strain evidence="1 2">Omega</strain>
    </source>
</reference>
<dbReference type="Proteomes" id="UP000254808">
    <property type="component" value="Chromosome"/>
</dbReference>
<evidence type="ECO:0000313" key="2">
    <source>
        <dbReference type="Proteomes" id="UP000254808"/>
    </source>
</evidence>
<dbReference type="OrthoDB" id="8566588at2"/>
<dbReference type="EMBL" id="CP027806">
    <property type="protein sequence ID" value="AXJ00006.1"/>
    <property type="molecule type" value="Genomic_DNA"/>
</dbReference>
<accession>A0A345UHQ4</accession>
<sequence length="642" mass="73904">MLNFIIVGELVLLEPYKLKQATSIKDKSINIMDLQQLKGNIDEKITNIRNILSEDSQTYKQLEQFENEVNLLSGFLARKDHRVAFIGAVGVGKTHAICKLLNLFHENKTSLSTSSGRTTLCEVEISSGEEEYFEVTPHTFDEVEKFIYDFASAVYDEKGSTTEQSIISSEVERVLRRMTGLSWKKEKRDGKPVSYDPVKTYVTEFETKQLLIKDLMSRIDYENRTKTKFYNTDKLPQNEFIQKTFRAINFGSDKHVPLAKKINIYIKGPLLDLSDLDISILDTKGIDQTSNRTDLDECLNDERTLNIFCSRFNDAPDKATTGIIELAVNSGINDDRLNNEAMILVLDRNDEAEKVLFGDEEAGDKEDGREIRKESIRTDLQSLFKSKTIDVAFFDAAQDAPGELQKLINTKIGYFRSLRFERISEIFEDLSQIEKEIHSKTAAEAKKTVLTTLEPWLKKAELAEPEINAYYSDLLEALRSNQVYASSIRASVNRLGDWYNMDFYQHLGASARKQVVDKLESLRLELLYLVRNMLDQNNLQPAHSLLKQLISTTERHFEQLNLMVYSAGREVYKNQLEYDIDLWDKMSAEWGRGPGYKDRISEHASDWFIANDYQQSEQQVKDKINERWSAYLNDMKGLLGKR</sequence>
<proteinExistence type="predicted"/>
<organism evidence="1 2">
    <name type="scientific">Cyclonatronum proteinivorum</name>
    <dbReference type="NCBI Taxonomy" id="1457365"/>
    <lineage>
        <taxon>Bacteria</taxon>
        <taxon>Pseudomonadati</taxon>
        <taxon>Balneolota</taxon>
        <taxon>Balneolia</taxon>
        <taxon>Balneolales</taxon>
        <taxon>Cyclonatronaceae</taxon>
        <taxon>Cyclonatronum</taxon>
    </lineage>
</organism>
<keyword evidence="2" id="KW-1185">Reference proteome</keyword>